<evidence type="ECO:0000259" key="4">
    <source>
        <dbReference type="Pfam" id="PF16344"/>
    </source>
</evidence>
<proteinExistence type="predicted"/>
<feature type="domain" description="Protein FecR C-terminal" evidence="4">
    <location>
        <begin position="265"/>
        <end position="323"/>
    </location>
</feature>
<keyword evidence="6" id="KW-1185">Reference proteome</keyword>
<name>A0ABS1X0Q0_9GAMM</name>
<dbReference type="InterPro" id="IPR032508">
    <property type="entry name" value="FecR_C"/>
</dbReference>
<dbReference type="PANTHER" id="PTHR30273:SF2">
    <property type="entry name" value="PROTEIN FECR"/>
    <property type="match status" value="1"/>
</dbReference>
<dbReference type="InterPro" id="IPR032623">
    <property type="entry name" value="FecR_N"/>
</dbReference>
<evidence type="ECO:0000259" key="2">
    <source>
        <dbReference type="Pfam" id="PF04773"/>
    </source>
</evidence>
<accession>A0ABS1X0Q0</accession>
<evidence type="ECO:0000313" key="6">
    <source>
        <dbReference type="Proteomes" id="UP000661077"/>
    </source>
</evidence>
<feature type="domain" description="FecR N-terminal" evidence="3">
    <location>
        <begin position="18"/>
        <end position="57"/>
    </location>
</feature>
<dbReference type="Pfam" id="PF04773">
    <property type="entry name" value="FecR"/>
    <property type="match status" value="1"/>
</dbReference>
<dbReference type="Gene3D" id="2.60.120.1440">
    <property type="match status" value="1"/>
</dbReference>
<protein>
    <submittedName>
        <fullName evidence="5">FecR domain-containing protein</fullName>
    </submittedName>
</protein>
<dbReference type="InterPro" id="IPR006860">
    <property type="entry name" value="FecR"/>
</dbReference>
<evidence type="ECO:0000256" key="1">
    <source>
        <dbReference type="SAM" id="Phobius"/>
    </source>
</evidence>
<dbReference type="PANTHER" id="PTHR30273">
    <property type="entry name" value="PERIPLASMIC SIGNAL SENSOR AND SIGMA FACTOR ACTIVATOR FECR-RELATED"/>
    <property type="match status" value="1"/>
</dbReference>
<dbReference type="Pfam" id="PF16220">
    <property type="entry name" value="DUF4880"/>
    <property type="match status" value="1"/>
</dbReference>
<gene>
    <name evidence="5" type="ORF">JM946_18965</name>
</gene>
<sequence>MTNVDPQLQARRDDIDARARQWLAHIYSGEITEQERAGFQDWLAASSEHRAAFQSLNELWTSLDRVPHIEDEPADPAARVPADAAKPARWREVLHRASSLRMAAGLIVAVTAVVALATLQMRSRAEQHLFTTQIGEIRELDLTDGSKLVLRADSAISSSMSSDERNVTIERGGAYFDVSRDETRPFVVSAGDIDVRVHGTAFDVLKGPSSVTVSVTHGHVTVSDLTKPRSVQLTGGQQLTVLANGEFGAVVEFDSQRVLGWREGRFSYRNARLEDIVADVNRYRIKKIVIEDEALADLRITTMFRAENVDQMLAGIAATEPVTIVHSAAAISIRRREQP</sequence>
<dbReference type="Proteomes" id="UP000661077">
    <property type="component" value="Unassembled WGS sequence"/>
</dbReference>
<reference evidence="5 6" key="1">
    <citation type="journal article" date="2021" name="Int. J. Syst. Evol. Microbiol.">
        <title>Steroidobacter gossypii sp. nov., isolated from soil of cotton cropping field.</title>
        <authorList>
            <person name="Huang R."/>
            <person name="Yang S."/>
            <person name="Zhen C."/>
            <person name="Liu W."/>
        </authorList>
    </citation>
    <scope>NUCLEOTIDE SEQUENCE [LARGE SCALE GENOMIC DNA]</scope>
    <source>
        <strain evidence="5 6">S1-65</strain>
    </source>
</reference>
<keyword evidence="1" id="KW-0812">Transmembrane</keyword>
<dbReference type="Gene3D" id="3.55.50.30">
    <property type="match status" value="1"/>
</dbReference>
<keyword evidence="1" id="KW-0472">Membrane</keyword>
<evidence type="ECO:0000259" key="3">
    <source>
        <dbReference type="Pfam" id="PF16220"/>
    </source>
</evidence>
<keyword evidence="1" id="KW-1133">Transmembrane helix</keyword>
<dbReference type="InterPro" id="IPR012373">
    <property type="entry name" value="Ferrdict_sens_TM"/>
</dbReference>
<dbReference type="EMBL" id="JAEVLS010000004">
    <property type="protein sequence ID" value="MBM0106820.1"/>
    <property type="molecule type" value="Genomic_DNA"/>
</dbReference>
<feature type="domain" description="FecR protein" evidence="2">
    <location>
        <begin position="131"/>
        <end position="220"/>
    </location>
</feature>
<feature type="transmembrane region" description="Helical" evidence="1">
    <location>
        <begin position="99"/>
        <end position="119"/>
    </location>
</feature>
<dbReference type="PIRSF" id="PIRSF018266">
    <property type="entry name" value="FecR"/>
    <property type="match status" value="1"/>
</dbReference>
<comment type="caution">
    <text evidence="5">The sequence shown here is derived from an EMBL/GenBank/DDBJ whole genome shotgun (WGS) entry which is preliminary data.</text>
</comment>
<dbReference type="Pfam" id="PF16344">
    <property type="entry name" value="FecR_C"/>
    <property type="match status" value="1"/>
</dbReference>
<evidence type="ECO:0000313" key="5">
    <source>
        <dbReference type="EMBL" id="MBM0106820.1"/>
    </source>
</evidence>
<dbReference type="RefSeq" id="WP_203168935.1">
    <property type="nucleotide sequence ID" value="NZ_JAEVLS010000004.1"/>
</dbReference>
<organism evidence="5 6">
    <name type="scientific">Steroidobacter gossypii</name>
    <dbReference type="NCBI Taxonomy" id="2805490"/>
    <lineage>
        <taxon>Bacteria</taxon>
        <taxon>Pseudomonadati</taxon>
        <taxon>Pseudomonadota</taxon>
        <taxon>Gammaproteobacteria</taxon>
        <taxon>Steroidobacterales</taxon>
        <taxon>Steroidobacteraceae</taxon>
        <taxon>Steroidobacter</taxon>
    </lineage>
</organism>